<name>A0A5C6TZI4_9BURK</name>
<reference evidence="3 4" key="1">
    <citation type="submission" date="2019-08" db="EMBL/GenBank/DDBJ databases">
        <authorList>
            <person name="Khan S.A."/>
            <person name="Jeon C.O."/>
            <person name="Jeong S.E."/>
        </authorList>
    </citation>
    <scope>NUCLEOTIDE SEQUENCE [LARGE SCALE GENOMIC DNA]</scope>
    <source>
        <strain evidence="4">IMCC1728</strain>
    </source>
</reference>
<sequence>MAKTATFGVLHLGTSFTVGYLLTGSVAIAGAITFVEPAVNTVMHYVFEKYWAQREARRARASMAIT</sequence>
<gene>
    <name evidence="3" type="ORF">FSC37_06645</name>
</gene>
<organism evidence="3 4">
    <name type="scientific">Piscinibacter aquaticus</name>
    <dbReference type="NCBI Taxonomy" id="392597"/>
    <lineage>
        <taxon>Bacteria</taxon>
        <taxon>Pseudomonadati</taxon>
        <taxon>Pseudomonadota</taxon>
        <taxon>Betaproteobacteria</taxon>
        <taxon>Burkholderiales</taxon>
        <taxon>Sphaerotilaceae</taxon>
        <taxon>Piscinibacter</taxon>
    </lineage>
</organism>
<feature type="transmembrane region" description="Helical" evidence="1">
    <location>
        <begin position="20"/>
        <end position="47"/>
    </location>
</feature>
<comment type="caution">
    <text evidence="3">The sequence shown here is derived from an EMBL/GenBank/DDBJ whole genome shotgun (WGS) entry which is preliminary data.</text>
</comment>
<dbReference type="Proteomes" id="UP000321832">
    <property type="component" value="Unassembled WGS sequence"/>
</dbReference>
<evidence type="ECO:0000259" key="2">
    <source>
        <dbReference type="Pfam" id="PF09834"/>
    </source>
</evidence>
<evidence type="ECO:0000313" key="3">
    <source>
        <dbReference type="EMBL" id="TXC65819.1"/>
    </source>
</evidence>
<dbReference type="Pfam" id="PF09834">
    <property type="entry name" value="DUF2061"/>
    <property type="match status" value="1"/>
</dbReference>
<dbReference type="EMBL" id="VOPW01000001">
    <property type="protein sequence ID" value="TXC65819.1"/>
    <property type="molecule type" value="Genomic_DNA"/>
</dbReference>
<proteinExistence type="predicted"/>
<keyword evidence="1" id="KW-0472">Membrane</keyword>
<dbReference type="AlphaFoldDB" id="A0A5C6TZI4"/>
<evidence type="ECO:0000313" key="4">
    <source>
        <dbReference type="Proteomes" id="UP000321832"/>
    </source>
</evidence>
<keyword evidence="4" id="KW-1185">Reference proteome</keyword>
<feature type="domain" description="DUF2061" evidence="2">
    <location>
        <begin position="1"/>
        <end position="52"/>
    </location>
</feature>
<evidence type="ECO:0000256" key="1">
    <source>
        <dbReference type="SAM" id="Phobius"/>
    </source>
</evidence>
<protein>
    <submittedName>
        <fullName evidence="3">DUF2061 domain-containing protein</fullName>
    </submittedName>
</protein>
<keyword evidence="1" id="KW-0812">Transmembrane</keyword>
<keyword evidence="1" id="KW-1133">Transmembrane helix</keyword>
<dbReference type="InterPro" id="IPR018638">
    <property type="entry name" value="DUF2061_membrane"/>
</dbReference>
<accession>A0A5C6TZI4</accession>